<reference evidence="1" key="1">
    <citation type="submission" date="2022-08" db="EMBL/GenBank/DDBJ databases">
        <title>Genomic Encyclopedia of Type Strains, Phase V (KMG-V): Genome sequencing to study the core and pangenomes of soil and plant-associated prokaryotes.</title>
        <authorList>
            <person name="Whitman W."/>
        </authorList>
    </citation>
    <scope>NUCLEOTIDE SEQUENCE</scope>
    <source>
        <strain evidence="1">SP3026</strain>
    </source>
</reference>
<protein>
    <submittedName>
        <fullName evidence="1">Uncharacterized protein</fullName>
    </submittedName>
</protein>
<organism evidence="1 2">
    <name type="scientific">Salinibacter ruber</name>
    <dbReference type="NCBI Taxonomy" id="146919"/>
    <lineage>
        <taxon>Bacteria</taxon>
        <taxon>Pseudomonadati</taxon>
        <taxon>Rhodothermota</taxon>
        <taxon>Rhodothermia</taxon>
        <taxon>Rhodothermales</taxon>
        <taxon>Salinibacteraceae</taxon>
        <taxon>Salinibacter</taxon>
    </lineage>
</organism>
<name>A0A9X2V418_9BACT</name>
<gene>
    <name evidence="1" type="ORF">GGP45_001226</name>
</gene>
<evidence type="ECO:0000313" key="2">
    <source>
        <dbReference type="Proteomes" id="UP001155144"/>
    </source>
</evidence>
<accession>A0A9X2V418</accession>
<dbReference type="AlphaFoldDB" id="A0A9X2V418"/>
<comment type="caution">
    <text evidence="1">The sequence shown here is derived from an EMBL/GenBank/DDBJ whole genome shotgun (WGS) entry which is preliminary data.</text>
</comment>
<dbReference type="Proteomes" id="UP001155144">
    <property type="component" value="Unassembled WGS sequence"/>
</dbReference>
<proteinExistence type="predicted"/>
<evidence type="ECO:0000313" key="1">
    <source>
        <dbReference type="EMBL" id="MCS4120884.1"/>
    </source>
</evidence>
<sequence>MGGQAGKIWGKDEKVYVPHRHTQEIDVRSNAVGSQILPSNMLVSSNAPGLCSFVRIDYKIFRNRWPRLAACLCRADGPCGAQQIQEDRRAMWPAQIVSGRGPAAD</sequence>
<dbReference type="EMBL" id="JANUBL010000002">
    <property type="protein sequence ID" value="MCS4120884.1"/>
    <property type="molecule type" value="Genomic_DNA"/>
</dbReference>